<dbReference type="GO" id="GO:0006749">
    <property type="term" value="P:glutathione metabolic process"/>
    <property type="evidence" value="ECO:0007669"/>
    <property type="project" value="InterPro"/>
</dbReference>
<evidence type="ECO:0000256" key="3">
    <source>
        <dbReference type="ARBA" id="ARBA00025743"/>
    </source>
</evidence>
<dbReference type="FunFam" id="1.20.1050.10:FF:000016">
    <property type="entry name" value="Glutathione S-transferase U9"/>
    <property type="match status" value="1"/>
</dbReference>
<sequence>MATGSTEEAKLLGAWPSPFVMRPRIALNLKGVGYEFLEEAFGIKSDLLLKSNPVYKKIPVLIHNGKPVCESMIIVEYVDEVWADDGKPRILPSDPYDRAIARFWAYYIDDKFFPSVRGLSTAQTEEAKAEVVSQVFAGLQLLEGAFMNCSKGKGFFGGDTIGYLDIALGCYLGWIRVIEKSEGIKFLDEDKTPLLAGWAERFCADAAVKEVMPEIEKLMEFAQALRAKMQAAAAAAAAVQYYYSDAPCRRAQKTGPGTSGWCRAPSLV</sequence>
<feature type="domain" description="GST C-terminal" evidence="6">
    <location>
        <begin position="94"/>
        <end position="225"/>
    </location>
</feature>
<dbReference type="GO" id="GO:0009407">
    <property type="term" value="P:toxin catabolic process"/>
    <property type="evidence" value="ECO:0007669"/>
    <property type="project" value="UniProtKB-ARBA"/>
</dbReference>
<dbReference type="PROSITE" id="PS50404">
    <property type="entry name" value="GST_NTER"/>
    <property type="match status" value="1"/>
</dbReference>
<dbReference type="CDD" id="cd03058">
    <property type="entry name" value="GST_N_Tau"/>
    <property type="match status" value="1"/>
</dbReference>
<evidence type="ECO:0000256" key="1">
    <source>
        <dbReference type="ARBA" id="ARBA00012452"/>
    </source>
</evidence>
<dbReference type="SFLD" id="SFLDG01152">
    <property type="entry name" value="Main.3:_Omega-_and_Tau-like"/>
    <property type="match status" value="1"/>
</dbReference>
<dbReference type="InterPro" id="IPR004045">
    <property type="entry name" value="Glutathione_S-Trfase_N"/>
</dbReference>
<comment type="catalytic activity">
    <reaction evidence="4">
        <text>RX + glutathione = an S-substituted glutathione + a halide anion + H(+)</text>
        <dbReference type="Rhea" id="RHEA:16437"/>
        <dbReference type="ChEBI" id="CHEBI:15378"/>
        <dbReference type="ChEBI" id="CHEBI:16042"/>
        <dbReference type="ChEBI" id="CHEBI:17792"/>
        <dbReference type="ChEBI" id="CHEBI:57925"/>
        <dbReference type="ChEBI" id="CHEBI:90779"/>
        <dbReference type="EC" id="2.5.1.18"/>
    </reaction>
</comment>
<organism evidence="7">
    <name type="scientific">Dracaena cambodiana</name>
    <dbReference type="NCBI Taxonomy" id="580341"/>
    <lineage>
        <taxon>Eukaryota</taxon>
        <taxon>Viridiplantae</taxon>
        <taxon>Streptophyta</taxon>
        <taxon>Embryophyta</taxon>
        <taxon>Tracheophyta</taxon>
        <taxon>Spermatophyta</taxon>
        <taxon>Magnoliopsida</taxon>
        <taxon>Liliopsida</taxon>
        <taxon>Asparagales</taxon>
        <taxon>Asparagaceae</taxon>
        <taxon>Nolinoideae</taxon>
        <taxon>Dracaena</taxon>
    </lineage>
</organism>
<gene>
    <name evidence="7" type="primary">GSTU7</name>
</gene>
<dbReference type="SUPFAM" id="SSF52833">
    <property type="entry name" value="Thioredoxin-like"/>
    <property type="match status" value="1"/>
</dbReference>
<protein>
    <recommendedName>
        <fullName evidence="1">glutathione transferase</fullName>
        <ecNumber evidence="1">2.5.1.18</ecNumber>
    </recommendedName>
</protein>
<dbReference type="InterPro" id="IPR045073">
    <property type="entry name" value="Omega/Tau-like"/>
</dbReference>
<comment type="similarity">
    <text evidence="3">Belongs to the GST superfamily. Tau family.</text>
</comment>
<dbReference type="InterPro" id="IPR036282">
    <property type="entry name" value="Glutathione-S-Trfase_C_sf"/>
</dbReference>
<name>A0A173GPJ4_9ASPA</name>
<dbReference type="AlphaFoldDB" id="A0A173GPJ4"/>
<evidence type="ECO:0000256" key="4">
    <source>
        <dbReference type="ARBA" id="ARBA00047960"/>
    </source>
</evidence>
<dbReference type="SFLD" id="SFLDG00358">
    <property type="entry name" value="Main_(cytGST)"/>
    <property type="match status" value="1"/>
</dbReference>
<keyword evidence="2 7" id="KW-0808">Transferase</keyword>
<dbReference type="Pfam" id="PF13410">
    <property type="entry name" value="GST_C_2"/>
    <property type="match status" value="1"/>
</dbReference>
<proteinExistence type="evidence at transcript level"/>
<dbReference type="SUPFAM" id="SSF47616">
    <property type="entry name" value="GST C-terminal domain-like"/>
    <property type="match status" value="1"/>
</dbReference>
<dbReference type="Gene3D" id="3.40.30.10">
    <property type="entry name" value="Glutaredoxin"/>
    <property type="match status" value="1"/>
</dbReference>
<evidence type="ECO:0000313" key="7">
    <source>
        <dbReference type="EMBL" id="ANH58207.1"/>
    </source>
</evidence>
<evidence type="ECO:0000259" key="6">
    <source>
        <dbReference type="PROSITE" id="PS50405"/>
    </source>
</evidence>
<dbReference type="EC" id="2.5.1.18" evidence="1"/>
<evidence type="ECO:0000259" key="5">
    <source>
        <dbReference type="PROSITE" id="PS50404"/>
    </source>
</evidence>
<dbReference type="PANTHER" id="PTHR11260">
    <property type="entry name" value="GLUTATHIONE S-TRANSFERASE, GST, SUPERFAMILY, GST DOMAIN CONTAINING"/>
    <property type="match status" value="1"/>
</dbReference>
<dbReference type="InterPro" id="IPR010987">
    <property type="entry name" value="Glutathione-S-Trfase_C-like"/>
</dbReference>
<dbReference type="SFLD" id="SFLDS00019">
    <property type="entry name" value="Glutathione_Transferase_(cytos"/>
    <property type="match status" value="1"/>
</dbReference>
<accession>A0A173GPJ4</accession>
<reference evidence="7" key="1">
    <citation type="journal article" date="2016" name="Plant Physiol. Biochem.">
        <title>Transcriptome-wide identification and expression analysis of glutathione S-transferase genes involved in flavonoids accumulation in Dracaena cambodiana.</title>
        <authorList>
            <person name="Zhu J.H."/>
            <person name="Li H.L."/>
            <person name="Guo D."/>
            <person name="Wang Y."/>
            <person name="Dai H.F."/>
            <person name="Mei W.L."/>
            <person name="Peng S.Q."/>
        </authorList>
    </citation>
    <scope>NUCLEOTIDE SEQUENCE</scope>
</reference>
<reference evidence="7" key="2">
    <citation type="submission" date="2016-01" db="EMBL/GenBank/DDBJ databases">
        <authorList>
            <person name="Oliw E.H."/>
        </authorList>
    </citation>
    <scope>NUCLEOTIDE SEQUENCE</scope>
</reference>
<feature type="domain" description="GST N-terminal" evidence="5">
    <location>
        <begin position="7"/>
        <end position="86"/>
    </location>
</feature>
<dbReference type="PROSITE" id="PS50405">
    <property type="entry name" value="GST_CTER"/>
    <property type="match status" value="1"/>
</dbReference>
<dbReference type="CDD" id="cd03185">
    <property type="entry name" value="GST_C_Tau"/>
    <property type="match status" value="1"/>
</dbReference>
<dbReference type="Gene3D" id="1.20.1050.10">
    <property type="match status" value="1"/>
</dbReference>
<dbReference type="Pfam" id="PF02798">
    <property type="entry name" value="GST_N"/>
    <property type="match status" value="1"/>
</dbReference>
<dbReference type="PANTHER" id="PTHR11260:SF615">
    <property type="entry name" value="GLUTATHIONE S-TRANSFERASE U17"/>
    <property type="match status" value="1"/>
</dbReference>
<dbReference type="InterPro" id="IPR040079">
    <property type="entry name" value="Glutathione_S-Trfase"/>
</dbReference>
<dbReference type="GO" id="GO:0005737">
    <property type="term" value="C:cytoplasm"/>
    <property type="evidence" value="ECO:0007669"/>
    <property type="project" value="TreeGrafter"/>
</dbReference>
<dbReference type="FunFam" id="3.40.30.10:FF:000044">
    <property type="entry name" value="Glutathione S-transferase GSTU6"/>
    <property type="match status" value="1"/>
</dbReference>
<dbReference type="InterPro" id="IPR045074">
    <property type="entry name" value="GST_C_Tau"/>
</dbReference>
<dbReference type="InterPro" id="IPR036249">
    <property type="entry name" value="Thioredoxin-like_sf"/>
</dbReference>
<dbReference type="GO" id="GO:0004364">
    <property type="term" value="F:glutathione transferase activity"/>
    <property type="evidence" value="ECO:0007669"/>
    <property type="project" value="UniProtKB-EC"/>
</dbReference>
<dbReference type="EMBL" id="KU565015">
    <property type="protein sequence ID" value="ANH58207.1"/>
    <property type="molecule type" value="mRNA"/>
</dbReference>
<evidence type="ECO:0000256" key="2">
    <source>
        <dbReference type="ARBA" id="ARBA00022679"/>
    </source>
</evidence>